<dbReference type="InterPro" id="IPR036396">
    <property type="entry name" value="Cyt_P450_sf"/>
</dbReference>
<keyword evidence="2 4" id="KW-0479">Metal-binding</keyword>
<dbReference type="SUPFAM" id="SSF48264">
    <property type="entry name" value="Cytochrome P450"/>
    <property type="match status" value="1"/>
</dbReference>
<keyword evidence="7" id="KW-1185">Reference proteome</keyword>
<dbReference type="InterPro" id="IPR001128">
    <property type="entry name" value="Cyt_P450"/>
</dbReference>
<dbReference type="InterPro" id="IPR050196">
    <property type="entry name" value="Cytochrome_P450_Monoox"/>
</dbReference>
<evidence type="ECO:0000256" key="2">
    <source>
        <dbReference type="ARBA" id="ARBA00022723"/>
    </source>
</evidence>
<dbReference type="Proteomes" id="UP000002668">
    <property type="component" value="Genome"/>
</dbReference>
<name>E5A5P3_LEPMJ</name>
<protein>
    <submittedName>
        <fullName evidence="6">Similar to cytochrome P450</fullName>
    </submittedName>
</protein>
<dbReference type="GO" id="GO:0004497">
    <property type="term" value="F:monooxygenase activity"/>
    <property type="evidence" value="ECO:0007669"/>
    <property type="project" value="UniProtKB-KW"/>
</dbReference>
<dbReference type="AlphaFoldDB" id="E5A5P3"/>
<dbReference type="InterPro" id="IPR002401">
    <property type="entry name" value="Cyt_P450_E_grp-I"/>
</dbReference>
<proteinExistence type="inferred from homology"/>
<evidence type="ECO:0000256" key="5">
    <source>
        <dbReference type="SAM" id="Phobius"/>
    </source>
</evidence>
<dbReference type="PANTHER" id="PTHR24291">
    <property type="entry name" value="CYTOCHROME P450 FAMILY 4"/>
    <property type="match status" value="1"/>
</dbReference>
<organism evidence="7">
    <name type="scientific">Leptosphaeria maculans (strain JN3 / isolate v23.1.3 / race Av1-4-5-6-7-8)</name>
    <name type="common">Blackleg fungus</name>
    <name type="synonym">Phoma lingam</name>
    <dbReference type="NCBI Taxonomy" id="985895"/>
    <lineage>
        <taxon>Eukaryota</taxon>
        <taxon>Fungi</taxon>
        <taxon>Dikarya</taxon>
        <taxon>Ascomycota</taxon>
        <taxon>Pezizomycotina</taxon>
        <taxon>Dothideomycetes</taxon>
        <taxon>Pleosporomycetidae</taxon>
        <taxon>Pleosporales</taxon>
        <taxon>Pleosporineae</taxon>
        <taxon>Leptosphaeriaceae</taxon>
        <taxon>Plenodomus</taxon>
        <taxon>Plenodomus lingam/Leptosphaeria maculans species complex</taxon>
    </lineage>
</organism>
<dbReference type="eggNOG" id="KOG0157">
    <property type="taxonomic scope" value="Eukaryota"/>
</dbReference>
<dbReference type="PRINTS" id="PR00385">
    <property type="entry name" value="P450"/>
</dbReference>
<dbReference type="Pfam" id="PF00067">
    <property type="entry name" value="p450"/>
    <property type="match status" value="1"/>
</dbReference>
<dbReference type="EMBL" id="FP929134">
    <property type="protein sequence ID" value="CBX98941.1"/>
    <property type="molecule type" value="Genomic_DNA"/>
</dbReference>
<keyword evidence="4" id="KW-0349">Heme</keyword>
<dbReference type="GO" id="GO:0005506">
    <property type="term" value="F:iron ion binding"/>
    <property type="evidence" value="ECO:0007669"/>
    <property type="project" value="InterPro"/>
</dbReference>
<dbReference type="VEuPathDB" id="FungiDB:LEMA_P081800.1"/>
<evidence type="ECO:0000256" key="3">
    <source>
        <dbReference type="ARBA" id="ARBA00023004"/>
    </source>
</evidence>
<dbReference type="Gene3D" id="1.10.630.10">
    <property type="entry name" value="Cytochrome P450"/>
    <property type="match status" value="1"/>
</dbReference>
<evidence type="ECO:0000256" key="4">
    <source>
        <dbReference type="RuleBase" id="RU000461"/>
    </source>
</evidence>
<reference evidence="7" key="1">
    <citation type="journal article" date="2011" name="Nat. Commun.">
        <title>Effector diversification within compartments of the Leptosphaeria maculans genome affected by Repeat-Induced Point mutations.</title>
        <authorList>
            <person name="Rouxel T."/>
            <person name="Grandaubert J."/>
            <person name="Hane J.K."/>
            <person name="Hoede C."/>
            <person name="van de Wouw A.P."/>
            <person name="Couloux A."/>
            <person name="Dominguez V."/>
            <person name="Anthouard V."/>
            <person name="Bally P."/>
            <person name="Bourras S."/>
            <person name="Cozijnsen A.J."/>
            <person name="Ciuffetti L.M."/>
            <person name="Degrave A."/>
            <person name="Dilmaghani A."/>
            <person name="Duret L."/>
            <person name="Fudal I."/>
            <person name="Goodwin S.B."/>
            <person name="Gout L."/>
            <person name="Glaser N."/>
            <person name="Linglin J."/>
            <person name="Kema G.H.J."/>
            <person name="Lapalu N."/>
            <person name="Lawrence C.B."/>
            <person name="May K."/>
            <person name="Meyer M."/>
            <person name="Ollivier B."/>
            <person name="Poulain J."/>
            <person name="Schoch C.L."/>
            <person name="Simon A."/>
            <person name="Spatafora J.W."/>
            <person name="Stachowiak A."/>
            <person name="Turgeon B.G."/>
            <person name="Tyler B.M."/>
            <person name="Vincent D."/>
            <person name="Weissenbach J."/>
            <person name="Amselem J."/>
            <person name="Quesneville H."/>
            <person name="Oliver R.P."/>
            <person name="Wincker P."/>
            <person name="Balesdent M.-H."/>
            <person name="Howlett B.J."/>
        </authorList>
    </citation>
    <scope>NUCLEOTIDE SEQUENCE [LARGE SCALE GENOMIC DNA]</scope>
    <source>
        <strain evidence="7">JN3 / isolate v23.1.3 / race Av1-4-5-6-7-8</strain>
    </source>
</reference>
<dbReference type="PANTHER" id="PTHR24291:SF167">
    <property type="entry name" value="CYTOCHROME P450 MONOOXYGENASE GLIC"/>
    <property type="match status" value="1"/>
</dbReference>
<evidence type="ECO:0000256" key="1">
    <source>
        <dbReference type="ARBA" id="ARBA00010617"/>
    </source>
</evidence>
<keyword evidence="3 4" id="KW-0408">Iron</keyword>
<dbReference type="PROSITE" id="PS00086">
    <property type="entry name" value="CYTOCHROME_P450"/>
    <property type="match status" value="1"/>
</dbReference>
<keyword evidence="5" id="KW-1133">Transmembrane helix</keyword>
<dbReference type="HOGENOM" id="CLU_042557_2_0_1"/>
<evidence type="ECO:0000313" key="7">
    <source>
        <dbReference type="Proteomes" id="UP000002668"/>
    </source>
</evidence>
<keyword evidence="4" id="KW-0503">Monooxygenase</keyword>
<gene>
    <name evidence="6" type="ORF">LEMA_P081800.1</name>
</gene>
<dbReference type="GO" id="GO:0016705">
    <property type="term" value="F:oxidoreductase activity, acting on paired donors, with incorporation or reduction of molecular oxygen"/>
    <property type="evidence" value="ECO:0007669"/>
    <property type="project" value="InterPro"/>
</dbReference>
<dbReference type="PRINTS" id="PR00463">
    <property type="entry name" value="EP450I"/>
</dbReference>
<dbReference type="STRING" id="985895.E5A5P3"/>
<evidence type="ECO:0000313" key="6">
    <source>
        <dbReference type="EMBL" id="CBX98941.1"/>
    </source>
</evidence>
<dbReference type="OMA" id="TYRIWAA"/>
<feature type="transmembrane region" description="Helical" evidence="5">
    <location>
        <begin position="20"/>
        <end position="40"/>
    </location>
</feature>
<keyword evidence="4" id="KW-0560">Oxidoreductase</keyword>
<dbReference type="OrthoDB" id="2789670at2759"/>
<dbReference type="InParanoid" id="E5A5P3"/>
<keyword evidence="5" id="KW-0472">Membrane</keyword>
<comment type="similarity">
    <text evidence="1 4">Belongs to the cytochrome P450 family.</text>
</comment>
<dbReference type="InterPro" id="IPR017972">
    <property type="entry name" value="Cyt_P450_CS"/>
</dbReference>
<sequence>MESIVYETQPLLRGMVVGTIMLLCYRYGLALSILQLYLNFMYRITNEKGKPLRGPEFSWPDGQTVEKFLQGGQKSFSWQAYGPLYRIWTVFRPEVVITRPEDVKAFFFDSHTHQKAASSNAGWLFSQILGDCLGLINGERWSRVRHAFDPFFTRKISAQRLPHIMAAGEGYVNEVHQYDLGGKQAASTINLNAVDAFQRFPFFYVAEIIYGPLGITERVELWKLAETHTNIFRRLVQGGIHRYKATKFLSTSAYKETAHFVAAWRQFTLELAQKQLREGRTSPLTDLMAEVEDGKVTLNEVLHTIDESLFANLDVTTHVLTWAIVLLGNHPDVQELVRSEIKANTNDLETYMNRKDTLLHYSLLESLRVRPLLAFTIPESAQEDKVLSGYRVPKNTDIRYNLSTFGFGPRKCLGQHMAENMIKAILVPLLRQFRFKLLADQYKNGEYKVDKTNWVTLSDVNLEMERIPSGGS</sequence>
<keyword evidence="5" id="KW-0812">Transmembrane</keyword>
<dbReference type="GO" id="GO:0020037">
    <property type="term" value="F:heme binding"/>
    <property type="evidence" value="ECO:0007669"/>
    <property type="project" value="InterPro"/>
</dbReference>
<accession>E5A5P3</accession>